<reference evidence="1" key="1">
    <citation type="submission" date="2015-05" db="EMBL/GenBank/DDBJ databases">
        <title>Metabolic and evolutionary origin of actin-binding polyketides from diverse organisms.</title>
        <authorList>
            <person name="Ueoka R."/>
            <person name="Uria A.R."/>
            <person name="Reiter S."/>
            <person name="Mori T."/>
            <person name="Karbaum P."/>
            <person name="Peters E.E."/>
            <person name="Helfrich E.J.N."/>
            <person name="Morinaka B.I."/>
            <person name="Gugger M."/>
            <person name="Takeyama H."/>
            <person name="Matsunaga S."/>
            <person name="Piel J."/>
        </authorList>
    </citation>
    <scope>NUCLEOTIDE SEQUENCE</scope>
</reference>
<evidence type="ECO:0000313" key="1">
    <source>
        <dbReference type="EMBL" id="AKQ22664.1"/>
    </source>
</evidence>
<accession>A0A0K0PEG3</accession>
<dbReference type="EMBL" id="KR857272">
    <property type="protein sequence ID" value="AKQ22664.1"/>
    <property type="molecule type" value="Genomic_DNA"/>
</dbReference>
<name>A0A0K0PEG3_9CYAN</name>
<organism evidence="1">
    <name type="scientific">Planktothrix paucivesiculata PCC 9631</name>
    <dbReference type="NCBI Taxonomy" id="671071"/>
    <lineage>
        <taxon>Bacteria</taxon>
        <taxon>Bacillati</taxon>
        <taxon>Cyanobacteriota</taxon>
        <taxon>Cyanophyceae</taxon>
        <taxon>Oscillatoriophycideae</taxon>
        <taxon>Oscillatoriales</taxon>
        <taxon>Microcoleaceae</taxon>
        <taxon>Planktothrix</taxon>
    </lineage>
</organism>
<proteinExistence type="predicted"/>
<protein>
    <submittedName>
        <fullName evidence="1">Uncharacterized protein</fullName>
    </submittedName>
</protein>
<sequence>MLLNCFNFAFQVLEILRYNPIAQKVHDIGILGDCIPQMNRW</sequence>
<dbReference type="AlphaFoldDB" id="A0A0K0PEG3"/>